<sequence>MKTNLNKLLKFPCSFTYKVIGIAQVELLDQVVKIIQYHAPGDYLPQVKFSKNKNYFSISISITAIHIKQIETIYEELSKIDTIRIVI</sequence>
<dbReference type="NCBIfam" id="NF003447">
    <property type="entry name" value="PRK04998.1"/>
    <property type="match status" value="1"/>
</dbReference>
<dbReference type="STRING" id="1070130.FVIR_GE00502"/>
<evidence type="ECO:0000256" key="1">
    <source>
        <dbReference type="ARBA" id="ARBA00008460"/>
    </source>
</evidence>
<dbReference type="Proteomes" id="UP000095665">
    <property type="component" value="Chromosome I"/>
</dbReference>
<dbReference type="EMBL" id="LN999832">
    <property type="protein sequence ID" value="CUX96341.1"/>
    <property type="molecule type" value="Genomic_DNA"/>
</dbReference>
<dbReference type="KEGG" id="ged:FVIR_GE00502"/>
<organism evidence="3 4">
    <name type="scientific">Candidatus Gullanella endobia</name>
    <dbReference type="NCBI Taxonomy" id="1070130"/>
    <lineage>
        <taxon>Bacteria</taxon>
        <taxon>Pseudomonadati</taxon>
        <taxon>Pseudomonadota</taxon>
        <taxon>Gammaproteobacteria</taxon>
        <taxon>Enterobacterales</taxon>
        <taxon>Enterobacteriaceae</taxon>
        <taxon>Candidatus Gullanella</taxon>
    </lineage>
</organism>
<keyword evidence="4" id="KW-1185">Reference proteome</keyword>
<dbReference type="HAMAP" id="MF_00659">
    <property type="entry name" value="UPF0250"/>
    <property type="match status" value="1"/>
</dbReference>
<dbReference type="InterPro" id="IPR007454">
    <property type="entry name" value="UPF0250_YbeD-like"/>
</dbReference>
<dbReference type="PANTHER" id="PTHR38036:SF1">
    <property type="entry name" value="UPF0250 PROTEIN YBED"/>
    <property type="match status" value="1"/>
</dbReference>
<dbReference type="OrthoDB" id="9793424at2"/>
<dbReference type="SUPFAM" id="SSF117991">
    <property type="entry name" value="YbeD/HP0495-like"/>
    <property type="match status" value="1"/>
</dbReference>
<dbReference type="Gene3D" id="3.30.70.260">
    <property type="match status" value="1"/>
</dbReference>
<evidence type="ECO:0000313" key="3">
    <source>
        <dbReference type="EMBL" id="CUX96341.1"/>
    </source>
</evidence>
<accession>A0A143WRW6</accession>
<evidence type="ECO:0000313" key="4">
    <source>
        <dbReference type="Proteomes" id="UP000095665"/>
    </source>
</evidence>
<reference evidence="4" key="1">
    <citation type="submission" date="2016-01" db="EMBL/GenBank/DDBJ databases">
        <authorList>
            <person name="Husnik F."/>
        </authorList>
    </citation>
    <scope>NUCLEOTIDE SEQUENCE [LARGE SCALE GENOMIC DNA]</scope>
</reference>
<dbReference type="PANTHER" id="PTHR38036">
    <property type="entry name" value="UPF0250 PROTEIN YBED"/>
    <property type="match status" value="1"/>
</dbReference>
<dbReference type="AlphaFoldDB" id="A0A143WRW6"/>
<proteinExistence type="inferred from homology"/>
<dbReference type="Pfam" id="PF04359">
    <property type="entry name" value="DUF493"/>
    <property type="match status" value="1"/>
</dbReference>
<dbReference type="RefSeq" id="WP_067498554.1">
    <property type="nucleotide sequence ID" value="NZ_LN999832.1"/>
</dbReference>
<evidence type="ECO:0000256" key="2">
    <source>
        <dbReference type="HAMAP-Rule" id="MF_00659"/>
    </source>
</evidence>
<protein>
    <recommendedName>
        <fullName evidence="2">UPF0250 protein FVIR_GE00502</fullName>
    </recommendedName>
</protein>
<dbReference type="InterPro" id="IPR027471">
    <property type="entry name" value="YbeD-like_sf"/>
</dbReference>
<name>A0A143WRW6_9ENTR</name>
<comment type="similarity">
    <text evidence="1 2">Belongs to the UPF0250 family.</text>
</comment>
<gene>
    <name evidence="3" type="ORF">FVIR_GE00502</name>
</gene>
<dbReference type="GO" id="GO:0005829">
    <property type="term" value="C:cytosol"/>
    <property type="evidence" value="ECO:0007669"/>
    <property type="project" value="TreeGrafter"/>
</dbReference>